<keyword evidence="1" id="KW-0472">Membrane</keyword>
<evidence type="ECO:0000256" key="1">
    <source>
        <dbReference type="SAM" id="Phobius"/>
    </source>
</evidence>
<feature type="transmembrane region" description="Helical" evidence="1">
    <location>
        <begin position="232"/>
        <end position="253"/>
    </location>
</feature>
<dbReference type="AlphaFoldDB" id="A0A6G0ZHZ4"/>
<keyword evidence="1" id="KW-0812">Transmembrane</keyword>
<dbReference type="EMBL" id="VUJU01000422">
    <property type="protein sequence ID" value="KAF0770515.1"/>
    <property type="molecule type" value="Genomic_DNA"/>
</dbReference>
<organism evidence="2 3">
    <name type="scientific">Aphis craccivora</name>
    <name type="common">Cowpea aphid</name>
    <dbReference type="NCBI Taxonomy" id="307492"/>
    <lineage>
        <taxon>Eukaryota</taxon>
        <taxon>Metazoa</taxon>
        <taxon>Ecdysozoa</taxon>
        <taxon>Arthropoda</taxon>
        <taxon>Hexapoda</taxon>
        <taxon>Insecta</taxon>
        <taxon>Pterygota</taxon>
        <taxon>Neoptera</taxon>
        <taxon>Paraneoptera</taxon>
        <taxon>Hemiptera</taxon>
        <taxon>Sternorrhyncha</taxon>
        <taxon>Aphidomorpha</taxon>
        <taxon>Aphidoidea</taxon>
        <taxon>Aphididae</taxon>
        <taxon>Aphidini</taxon>
        <taxon>Aphis</taxon>
        <taxon>Aphis</taxon>
    </lineage>
</organism>
<sequence length="337" mass="38148">MNMDTVTVHYWPTEARGCLSVQPLTLFLTITLILSSCTTFMLCTSVWTNHWESMEWDFQEAISVLKTQNKSSKWFNNINTEWLVNGNTLKITINAAKPSPVNNGDALLVLATANQYHQKDLYDIHTLLHLTEETTTTVILAPMYGGIWTLCISLTEDQLIQLDQETNNKMGSVLPKCVNYLAEELPEEEYFKPDWHHRMQNVSISCALVCIIIVVTASLIGLFSIFRHQISAMLITAVMYLLAGTFGLFTLGIMHNKHHSRKTHSQNNCNQSLALIDGMINVSGNMCQTIHFWEQLLTARIYSLGWSVSIGWVAVILCILTSCLWTILSKIMRSTIK</sequence>
<proteinExistence type="predicted"/>
<evidence type="ECO:0000313" key="3">
    <source>
        <dbReference type="Proteomes" id="UP000478052"/>
    </source>
</evidence>
<feature type="transmembrane region" description="Helical" evidence="1">
    <location>
        <begin position="305"/>
        <end position="328"/>
    </location>
</feature>
<keyword evidence="3" id="KW-1185">Reference proteome</keyword>
<name>A0A6G0ZHZ4_APHCR</name>
<accession>A0A6G0ZHZ4</accession>
<gene>
    <name evidence="2" type="ORF">FWK35_00000735</name>
</gene>
<protein>
    <submittedName>
        <fullName evidence="2">Uncharacterized protein</fullName>
    </submittedName>
</protein>
<dbReference type="Gene3D" id="1.20.140.150">
    <property type="match status" value="1"/>
</dbReference>
<reference evidence="2 3" key="1">
    <citation type="submission" date="2019-08" db="EMBL/GenBank/DDBJ databases">
        <title>Whole genome of Aphis craccivora.</title>
        <authorList>
            <person name="Voronova N.V."/>
            <person name="Shulinski R.S."/>
            <person name="Bandarenka Y.V."/>
            <person name="Zhorov D.G."/>
            <person name="Warner D."/>
        </authorList>
    </citation>
    <scope>NUCLEOTIDE SEQUENCE [LARGE SCALE GENOMIC DNA]</scope>
    <source>
        <strain evidence="2">180601</strain>
        <tissue evidence="2">Whole Body</tissue>
    </source>
</reference>
<feature type="transmembrane region" description="Helical" evidence="1">
    <location>
        <begin position="202"/>
        <end position="226"/>
    </location>
</feature>
<dbReference type="OrthoDB" id="6419888at2759"/>
<feature type="transmembrane region" description="Helical" evidence="1">
    <location>
        <begin position="26"/>
        <end position="47"/>
    </location>
</feature>
<evidence type="ECO:0000313" key="2">
    <source>
        <dbReference type="EMBL" id="KAF0770515.1"/>
    </source>
</evidence>
<dbReference type="Proteomes" id="UP000478052">
    <property type="component" value="Unassembled WGS sequence"/>
</dbReference>
<keyword evidence="1" id="KW-1133">Transmembrane helix</keyword>
<comment type="caution">
    <text evidence="2">The sequence shown here is derived from an EMBL/GenBank/DDBJ whole genome shotgun (WGS) entry which is preliminary data.</text>
</comment>